<keyword evidence="5" id="KW-0029">Amino-acid transport</keyword>
<dbReference type="InterPro" id="IPR035906">
    <property type="entry name" value="MetI-like_sf"/>
</dbReference>
<dbReference type="InterPro" id="IPR014342">
    <property type="entry name" value="Ectoine_EhuC"/>
</dbReference>
<evidence type="ECO:0000256" key="8">
    <source>
        <dbReference type="RuleBase" id="RU363032"/>
    </source>
</evidence>
<feature type="region of interest" description="Disordered" evidence="9">
    <location>
        <begin position="220"/>
        <end position="268"/>
    </location>
</feature>
<keyword evidence="7 8" id="KW-0472">Membrane</keyword>
<feature type="transmembrane region" description="Helical" evidence="8">
    <location>
        <begin position="141"/>
        <end position="166"/>
    </location>
</feature>
<comment type="subcellular location">
    <subcellularLocation>
        <location evidence="1 8">Cell membrane</location>
        <topology evidence="1 8">Multi-pass membrane protein</topology>
    </subcellularLocation>
</comment>
<evidence type="ECO:0000256" key="5">
    <source>
        <dbReference type="ARBA" id="ARBA00022970"/>
    </source>
</evidence>
<feature type="compositionally biased region" description="Basic and acidic residues" evidence="9">
    <location>
        <begin position="225"/>
        <end position="248"/>
    </location>
</feature>
<keyword evidence="3" id="KW-1003">Cell membrane</keyword>
<dbReference type="SUPFAM" id="SSF161098">
    <property type="entry name" value="MetI-like"/>
    <property type="match status" value="1"/>
</dbReference>
<dbReference type="InterPro" id="IPR043429">
    <property type="entry name" value="ArtM/GltK/GlnP/TcyL/YhdX-like"/>
</dbReference>
<protein>
    <submittedName>
        <fullName evidence="11">Ectoine/hydroxyectoine ABC transporter permease subunit EhuC</fullName>
    </submittedName>
</protein>
<dbReference type="EMBL" id="CP093443">
    <property type="protein sequence ID" value="UVI34898.1"/>
    <property type="molecule type" value="Genomic_DNA"/>
</dbReference>
<dbReference type="PROSITE" id="PS50928">
    <property type="entry name" value="ABC_TM1"/>
    <property type="match status" value="1"/>
</dbReference>
<evidence type="ECO:0000256" key="2">
    <source>
        <dbReference type="ARBA" id="ARBA00022448"/>
    </source>
</evidence>
<keyword evidence="2 8" id="KW-0813">Transport</keyword>
<proteinExistence type="inferred from homology"/>
<evidence type="ECO:0000256" key="4">
    <source>
        <dbReference type="ARBA" id="ARBA00022692"/>
    </source>
</evidence>
<dbReference type="CDD" id="cd06261">
    <property type="entry name" value="TM_PBP2"/>
    <property type="match status" value="1"/>
</dbReference>
<feature type="domain" description="ABC transmembrane type-1" evidence="10">
    <location>
        <begin position="19"/>
        <end position="204"/>
    </location>
</feature>
<evidence type="ECO:0000313" key="11">
    <source>
        <dbReference type="EMBL" id="UVI34898.1"/>
    </source>
</evidence>
<dbReference type="PANTHER" id="PTHR30614">
    <property type="entry name" value="MEMBRANE COMPONENT OF AMINO ACID ABC TRANSPORTER"/>
    <property type="match status" value="1"/>
</dbReference>
<sequence>MNDNFSTLLNFLPQLWEGVQTTIILTVLGSIGAVLIALVLGLTMTSPSAWLRIPARIIVEFFRGTSLLVQLFWLFYVLPLLGADLDPMACGIGALALNYGAYSAEVVRSSIKTVAPGQWEAAIALSLSPTRRMIRVIFPQAWALMIPSIATLLIQLLKGTAVVSFITLSDLTDKTEQLRQSTGDTMFAYAIGLLIYFVLAWLLQEFMNFLERRATAALGRRRPNSRTDRREARRAARADAVRKDRLKSEGAAANGTNGGFGAGTRDQL</sequence>
<evidence type="ECO:0000256" key="7">
    <source>
        <dbReference type="ARBA" id="ARBA00023136"/>
    </source>
</evidence>
<evidence type="ECO:0000256" key="6">
    <source>
        <dbReference type="ARBA" id="ARBA00022989"/>
    </source>
</evidence>
<organism evidence="11 12">
    <name type="scientific">Brevibacterium spongiae</name>
    <dbReference type="NCBI Taxonomy" id="2909672"/>
    <lineage>
        <taxon>Bacteria</taxon>
        <taxon>Bacillati</taxon>
        <taxon>Actinomycetota</taxon>
        <taxon>Actinomycetes</taxon>
        <taxon>Micrococcales</taxon>
        <taxon>Brevibacteriaceae</taxon>
        <taxon>Brevibacterium</taxon>
    </lineage>
</organism>
<dbReference type="Pfam" id="PF00528">
    <property type="entry name" value="BPD_transp_1"/>
    <property type="match status" value="1"/>
</dbReference>
<name>A0ABY5SK38_9MICO</name>
<dbReference type="Gene3D" id="1.10.3720.10">
    <property type="entry name" value="MetI-like"/>
    <property type="match status" value="1"/>
</dbReference>
<keyword evidence="6 8" id="KW-1133">Transmembrane helix</keyword>
<keyword evidence="12" id="KW-1185">Reference proteome</keyword>
<feature type="transmembrane region" description="Helical" evidence="8">
    <location>
        <begin position="20"/>
        <end position="40"/>
    </location>
</feature>
<evidence type="ECO:0000256" key="3">
    <source>
        <dbReference type="ARBA" id="ARBA00022475"/>
    </source>
</evidence>
<dbReference type="NCBIfam" id="TIGR01726">
    <property type="entry name" value="HEQRo_perm_3TM"/>
    <property type="match status" value="1"/>
</dbReference>
<dbReference type="NCBIfam" id="TIGR03004">
    <property type="entry name" value="ectoine_ehuC"/>
    <property type="match status" value="1"/>
</dbReference>
<evidence type="ECO:0000313" key="12">
    <source>
        <dbReference type="Proteomes" id="UP001064879"/>
    </source>
</evidence>
<feature type="transmembrane region" description="Helical" evidence="8">
    <location>
        <begin position="186"/>
        <end position="203"/>
    </location>
</feature>
<accession>A0ABY5SK38</accession>
<evidence type="ECO:0000256" key="1">
    <source>
        <dbReference type="ARBA" id="ARBA00004651"/>
    </source>
</evidence>
<dbReference type="InterPro" id="IPR010065">
    <property type="entry name" value="AA_ABC_transptr_permease_3TM"/>
</dbReference>
<dbReference type="RefSeq" id="WP_265417570.1">
    <property type="nucleotide sequence ID" value="NZ_CP093443.1"/>
</dbReference>
<keyword evidence="4 8" id="KW-0812">Transmembrane</keyword>
<dbReference type="PANTHER" id="PTHR30614:SF0">
    <property type="entry name" value="L-CYSTINE TRANSPORT SYSTEM PERMEASE PROTEIN TCYL"/>
    <property type="match status" value="1"/>
</dbReference>
<gene>
    <name evidence="11" type="primary">ehuC</name>
    <name evidence="11" type="ORF">L1F31_12275</name>
</gene>
<comment type="similarity">
    <text evidence="8">Belongs to the binding-protein-dependent transport system permease family.</text>
</comment>
<dbReference type="InterPro" id="IPR000515">
    <property type="entry name" value="MetI-like"/>
</dbReference>
<evidence type="ECO:0000259" key="10">
    <source>
        <dbReference type="PROSITE" id="PS50928"/>
    </source>
</evidence>
<feature type="transmembrane region" description="Helical" evidence="8">
    <location>
        <begin position="61"/>
        <end position="79"/>
    </location>
</feature>
<evidence type="ECO:0000256" key="9">
    <source>
        <dbReference type="SAM" id="MobiDB-lite"/>
    </source>
</evidence>
<reference evidence="11" key="1">
    <citation type="submission" date="2022-03" db="EMBL/GenBank/DDBJ databases">
        <title>Brevibacterium spongiae sp. nov., isolated from marine sponge.</title>
        <authorList>
            <person name="Li Z."/>
            <person name="Zhang M."/>
        </authorList>
    </citation>
    <scope>NUCLEOTIDE SEQUENCE</scope>
    <source>
        <strain evidence="11">WHS-Z9</strain>
    </source>
</reference>
<dbReference type="Proteomes" id="UP001064879">
    <property type="component" value="Chromosome"/>
</dbReference>